<evidence type="ECO:0000313" key="2">
    <source>
        <dbReference type="Proteomes" id="UP001180503"/>
    </source>
</evidence>
<organism evidence="1 2">
    <name type="scientific">Streptomyces edwardsiae</name>
    <dbReference type="NCBI Taxonomy" id="3075527"/>
    <lineage>
        <taxon>Bacteria</taxon>
        <taxon>Bacillati</taxon>
        <taxon>Actinomycetota</taxon>
        <taxon>Actinomycetes</taxon>
        <taxon>Kitasatosporales</taxon>
        <taxon>Streptomycetaceae</taxon>
        <taxon>Streptomyces</taxon>
    </lineage>
</organism>
<evidence type="ECO:0000313" key="1">
    <source>
        <dbReference type="EMBL" id="MDT0400707.1"/>
    </source>
</evidence>
<gene>
    <name evidence="1" type="ORF">RM528_02425</name>
</gene>
<protein>
    <submittedName>
        <fullName evidence="1">Uncharacterized protein</fullName>
    </submittedName>
</protein>
<dbReference type="Proteomes" id="UP001180503">
    <property type="component" value="Unassembled WGS sequence"/>
</dbReference>
<comment type="caution">
    <text evidence="1">The sequence shown here is derived from an EMBL/GenBank/DDBJ whole genome shotgun (WGS) entry which is preliminary data.</text>
</comment>
<accession>A0ABU2Q8D2</accession>
<reference evidence="2" key="1">
    <citation type="submission" date="2023-07" db="EMBL/GenBank/DDBJ databases">
        <title>30 novel species of actinomycetes from the DSMZ collection.</title>
        <authorList>
            <person name="Nouioui I."/>
        </authorList>
    </citation>
    <scope>NUCLEOTIDE SEQUENCE [LARGE SCALE GENOMIC DNA]</scope>
    <source>
        <strain evidence="2">DSM 41635</strain>
    </source>
</reference>
<sequence length="117" mass="12836">MDPRTPPALPRRKPGRSVIAAAAQAHEAAVRAAREERAPQRLPVGQLAYDTRRERRGVVMDHLDGFVWLRPEGGGTEWTARPDEVEPAASVLGGDLPEGILRSRVAVANSRSRREVL</sequence>
<proteinExistence type="predicted"/>
<name>A0ABU2Q8D2_9ACTN</name>
<dbReference type="EMBL" id="JAVRFB010000001">
    <property type="protein sequence ID" value="MDT0400707.1"/>
    <property type="molecule type" value="Genomic_DNA"/>
</dbReference>
<dbReference type="RefSeq" id="WP_051713768.1">
    <property type="nucleotide sequence ID" value="NZ_JAVRFB010000001.1"/>
</dbReference>